<proteinExistence type="predicted"/>
<feature type="region of interest" description="Disordered" evidence="1">
    <location>
        <begin position="1"/>
        <end position="24"/>
    </location>
</feature>
<sequence length="70" mass="7808">MRHLIPLDSCERDTGFNKDDSSQEGNQGLYVLQTEHGITGPFCLPPMMFILIRGSTGLLRLLKKGGFVKE</sequence>
<gene>
    <name evidence="2" type="ORF">GPUH_LOCUS13621</name>
</gene>
<dbReference type="EMBL" id="UYRT01080395">
    <property type="protein sequence ID" value="VDN22666.1"/>
    <property type="molecule type" value="Genomic_DNA"/>
</dbReference>
<accession>A0A183DY28</accession>
<keyword evidence="3" id="KW-1185">Reference proteome</keyword>
<reference evidence="4" key="1">
    <citation type="submission" date="2016-06" db="UniProtKB">
        <authorList>
            <consortium name="WormBaseParasite"/>
        </authorList>
    </citation>
    <scope>IDENTIFICATION</scope>
</reference>
<feature type="compositionally biased region" description="Basic and acidic residues" evidence="1">
    <location>
        <begin position="9"/>
        <end position="21"/>
    </location>
</feature>
<evidence type="ECO:0000313" key="2">
    <source>
        <dbReference type="EMBL" id="VDN22666.1"/>
    </source>
</evidence>
<dbReference type="Proteomes" id="UP000271098">
    <property type="component" value="Unassembled WGS sequence"/>
</dbReference>
<evidence type="ECO:0000313" key="4">
    <source>
        <dbReference type="WBParaSite" id="GPUH_0001363401-mRNA-1"/>
    </source>
</evidence>
<protein>
    <submittedName>
        <fullName evidence="4">Ovule protein</fullName>
    </submittedName>
</protein>
<evidence type="ECO:0000313" key="3">
    <source>
        <dbReference type="Proteomes" id="UP000271098"/>
    </source>
</evidence>
<name>A0A183DY28_9BILA</name>
<dbReference type="WBParaSite" id="GPUH_0001363401-mRNA-1">
    <property type="protein sequence ID" value="GPUH_0001363401-mRNA-1"/>
    <property type="gene ID" value="GPUH_0001363401"/>
</dbReference>
<reference evidence="2 3" key="2">
    <citation type="submission" date="2018-11" db="EMBL/GenBank/DDBJ databases">
        <authorList>
            <consortium name="Pathogen Informatics"/>
        </authorList>
    </citation>
    <scope>NUCLEOTIDE SEQUENCE [LARGE SCALE GENOMIC DNA]</scope>
</reference>
<dbReference type="AlphaFoldDB" id="A0A183DY28"/>
<evidence type="ECO:0000256" key="1">
    <source>
        <dbReference type="SAM" id="MobiDB-lite"/>
    </source>
</evidence>
<organism evidence="4">
    <name type="scientific">Gongylonema pulchrum</name>
    <dbReference type="NCBI Taxonomy" id="637853"/>
    <lineage>
        <taxon>Eukaryota</taxon>
        <taxon>Metazoa</taxon>
        <taxon>Ecdysozoa</taxon>
        <taxon>Nematoda</taxon>
        <taxon>Chromadorea</taxon>
        <taxon>Rhabditida</taxon>
        <taxon>Spirurina</taxon>
        <taxon>Spiruromorpha</taxon>
        <taxon>Spiruroidea</taxon>
        <taxon>Gongylonematidae</taxon>
        <taxon>Gongylonema</taxon>
    </lineage>
</organism>